<evidence type="ECO:0000256" key="1">
    <source>
        <dbReference type="SAM" id="MobiDB-lite"/>
    </source>
</evidence>
<keyword evidence="4" id="KW-1185">Reference proteome</keyword>
<dbReference type="Gene3D" id="2.30.29.30">
    <property type="entry name" value="Pleckstrin-homology domain (PH domain)/Phosphotyrosine-binding domain (PTB)"/>
    <property type="match status" value="1"/>
</dbReference>
<dbReference type="GO" id="GO:0005925">
    <property type="term" value="C:focal adhesion"/>
    <property type="evidence" value="ECO:0007669"/>
    <property type="project" value="TreeGrafter"/>
</dbReference>
<dbReference type="Proteomes" id="UP000299084">
    <property type="component" value="Unassembled WGS sequence"/>
</dbReference>
<dbReference type="Pfam" id="PF08416">
    <property type="entry name" value="PTB"/>
    <property type="match status" value="1"/>
</dbReference>
<reference evidence="3 4" key="1">
    <citation type="journal article" date="2019" name="Mol. Ecol. Resour.">
        <title>Improving Illumina assemblies with Hi-C and long reads: an example with the North African dromedary.</title>
        <authorList>
            <person name="Elbers J.P."/>
            <person name="Rogers M.F."/>
            <person name="Perelman P.L."/>
            <person name="Proskuryakova A.A."/>
            <person name="Serdyukova N.A."/>
            <person name="Johnson W.E."/>
            <person name="Horin P."/>
            <person name="Corander J."/>
            <person name="Murphy D."/>
            <person name="Burger P.A."/>
        </authorList>
    </citation>
    <scope>NUCLEOTIDE SEQUENCE [LARGE SCALE GENOMIC DNA]</scope>
    <source>
        <strain evidence="3">Drom800</strain>
        <tissue evidence="3">Blood</tissue>
    </source>
</reference>
<evidence type="ECO:0000259" key="2">
    <source>
        <dbReference type="Pfam" id="PF08416"/>
    </source>
</evidence>
<dbReference type="InterPro" id="IPR013625">
    <property type="entry name" value="PTB"/>
</dbReference>
<organism evidence="3 4">
    <name type="scientific">Camelus dromedarius</name>
    <name type="common">Dromedary</name>
    <name type="synonym">Arabian camel</name>
    <dbReference type="NCBI Taxonomy" id="9838"/>
    <lineage>
        <taxon>Eukaryota</taxon>
        <taxon>Metazoa</taxon>
        <taxon>Chordata</taxon>
        <taxon>Craniata</taxon>
        <taxon>Vertebrata</taxon>
        <taxon>Euteleostomi</taxon>
        <taxon>Mammalia</taxon>
        <taxon>Eutheria</taxon>
        <taxon>Laurasiatheria</taxon>
        <taxon>Artiodactyla</taxon>
        <taxon>Tylopoda</taxon>
        <taxon>Camelidae</taxon>
        <taxon>Camelus</taxon>
    </lineage>
</organism>
<dbReference type="InterPro" id="IPR036860">
    <property type="entry name" value="SH2_dom_sf"/>
</dbReference>
<gene>
    <name evidence="3" type="primary">Tensin-4</name>
    <name evidence="3" type="ORF">Cadr_000019138</name>
</gene>
<proteinExistence type="predicted"/>
<dbReference type="EMBL" id="JWIN03000016">
    <property type="protein sequence ID" value="KAB1265557.1"/>
    <property type="molecule type" value="Genomic_DNA"/>
</dbReference>
<dbReference type="PANTHER" id="PTHR45734:SF6">
    <property type="entry name" value="TENSIN-4"/>
    <property type="match status" value="1"/>
</dbReference>
<comment type="caution">
    <text evidence="3">The sequence shown here is derived from an EMBL/GenBank/DDBJ whole genome shotgun (WGS) entry which is preliminary data.</text>
</comment>
<dbReference type="AlphaFoldDB" id="A0A5N4D388"/>
<dbReference type="SUPFAM" id="SSF55550">
    <property type="entry name" value="SH2 domain"/>
    <property type="match status" value="1"/>
</dbReference>
<dbReference type="SUPFAM" id="SSF50729">
    <property type="entry name" value="PH domain-like"/>
    <property type="match status" value="1"/>
</dbReference>
<feature type="domain" description="PTB" evidence="2">
    <location>
        <begin position="119"/>
        <end position="174"/>
    </location>
</feature>
<accession>A0A5N4D388</accession>
<protein>
    <submittedName>
        <fullName evidence="3">Tensin-4</fullName>
    </submittedName>
</protein>
<name>A0A5N4D388_CAMDR</name>
<dbReference type="PANTHER" id="PTHR45734">
    <property type="entry name" value="TENSIN"/>
    <property type="match status" value="1"/>
</dbReference>
<feature type="region of interest" description="Disordered" evidence="1">
    <location>
        <begin position="83"/>
        <end position="110"/>
    </location>
</feature>
<evidence type="ECO:0000313" key="3">
    <source>
        <dbReference type="EMBL" id="KAB1265557.1"/>
    </source>
</evidence>
<dbReference type="InterPro" id="IPR051484">
    <property type="entry name" value="Tensin_PTEN_phosphatase"/>
</dbReference>
<evidence type="ECO:0000313" key="4">
    <source>
        <dbReference type="Proteomes" id="UP000299084"/>
    </source>
</evidence>
<dbReference type="Gene3D" id="3.30.505.10">
    <property type="entry name" value="SH2 domain"/>
    <property type="match status" value="1"/>
</dbReference>
<sequence>MHSFFFLCPGEDSSDLIRHFLIESSAKGVHLKGADEEPYFGSLSAFVCQHSIMALALPCKLVIPQKGGSGPLTCLFSVERTKAPPSPGSGHREHQGLADSHPPSGLWQGPEQYLQPTGCHALYLSSVSVETLSGALAVQKAISTTLEKEVLPTPTVVHFRVTEHGITLTDVQRK</sequence>
<dbReference type="InterPro" id="IPR011993">
    <property type="entry name" value="PH-like_dom_sf"/>
</dbReference>